<evidence type="ECO:0000313" key="3">
    <source>
        <dbReference type="Proteomes" id="UP000013251"/>
    </source>
</evidence>
<gene>
    <name evidence="2" type="ORF">F938_03676</name>
</gene>
<reference evidence="2 3" key="1">
    <citation type="submission" date="2013-02" db="EMBL/GenBank/DDBJ databases">
        <title>The Genome Sequence of Acinetobacter bereziniae CIP 70.12.</title>
        <authorList>
            <consortium name="The Broad Institute Genome Sequencing Platform"/>
            <consortium name="The Broad Institute Genome Sequencing Center for Infectious Disease"/>
            <person name="Cerqueira G."/>
            <person name="Feldgarden M."/>
            <person name="Courvalin P."/>
            <person name="Perichon B."/>
            <person name="Grillot-Courvalin C."/>
            <person name="Clermont D."/>
            <person name="Rocha E."/>
            <person name="Yoon E.-J."/>
            <person name="Nemec A."/>
            <person name="Walker B."/>
            <person name="Young S.K."/>
            <person name="Zeng Q."/>
            <person name="Gargeya S."/>
            <person name="Fitzgerald M."/>
            <person name="Haas B."/>
            <person name="Abouelleil A."/>
            <person name="Alvarado L."/>
            <person name="Arachchi H.M."/>
            <person name="Berlin A.M."/>
            <person name="Chapman S.B."/>
            <person name="Dewar J."/>
            <person name="Goldberg J."/>
            <person name="Griggs A."/>
            <person name="Gujja S."/>
            <person name="Hansen M."/>
            <person name="Howarth C."/>
            <person name="Imamovic A."/>
            <person name="Larimer J."/>
            <person name="McCowan C."/>
            <person name="Murphy C."/>
            <person name="Neiman D."/>
            <person name="Pearson M."/>
            <person name="Priest M."/>
            <person name="Roberts A."/>
            <person name="Saif S."/>
            <person name="Shea T."/>
            <person name="Sisk P."/>
            <person name="Sykes S."/>
            <person name="Wortman J."/>
            <person name="Nusbaum C."/>
            <person name="Birren B."/>
        </authorList>
    </citation>
    <scope>NUCLEOTIDE SEQUENCE [LARGE SCALE GENOMIC DNA]</scope>
    <source>
        <strain evidence="2 3">CIP 70.12</strain>
    </source>
</reference>
<organism evidence="2 3">
    <name type="scientific">Acinetobacter bereziniae LMG 1003 = CIP 70.12</name>
    <dbReference type="NCBI Taxonomy" id="981324"/>
    <lineage>
        <taxon>Bacteria</taxon>
        <taxon>Pseudomonadati</taxon>
        <taxon>Pseudomonadota</taxon>
        <taxon>Gammaproteobacteria</taxon>
        <taxon>Moraxellales</taxon>
        <taxon>Moraxellaceae</taxon>
        <taxon>Acinetobacter</taxon>
    </lineage>
</organism>
<dbReference type="AlphaFoldDB" id="N9CZ74"/>
<name>N9CZ74_ACIBZ</name>
<feature type="transmembrane region" description="Helical" evidence="1">
    <location>
        <begin position="38"/>
        <end position="58"/>
    </location>
</feature>
<evidence type="ECO:0000313" key="2">
    <source>
        <dbReference type="EMBL" id="ENV91172.1"/>
    </source>
</evidence>
<feature type="transmembrane region" description="Helical" evidence="1">
    <location>
        <begin position="79"/>
        <end position="103"/>
    </location>
</feature>
<keyword evidence="1" id="KW-1133">Transmembrane helix</keyword>
<accession>N9CZ74</accession>
<feature type="transmembrane region" description="Helical" evidence="1">
    <location>
        <begin position="12"/>
        <end position="32"/>
    </location>
</feature>
<keyword evidence="3" id="KW-1185">Reference proteome</keyword>
<dbReference type="EMBL" id="APQG01000047">
    <property type="protein sequence ID" value="ENV91172.1"/>
    <property type="molecule type" value="Genomic_DNA"/>
</dbReference>
<protein>
    <submittedName>
        <fullName evidence="2">Uncharacterized protein</fullName>
    </submittedName>
</protein>
<dbReference type="Proteomes" id="UP000013251">
    <property type="component" value="Unassembled WGS sequence"/>
</dbReference>
<dbReference type="GeneID" id="69460876"/>
<dbReference type="PATRIC" id="fig|1217650.3.peg.3613"/>
<comment type="caution">
    <text evidence="2">The sequence shown here is derived from an EMBL/GenBank/DDBJ whole genome shotgun (WGS) entry which is preliminary data.</text>
</comment>
<sequence length="187" mass="21517">MQNKNIKSIVCLIYIYMLVSAIWVKSNASFLLNPKLDIALLVLCAVLTIIATILIYVFRKNIKQIDPLNIIYDPEKAFNLLWLPLLIFFFIDCQVSGIVPIAYTSLLGEQKLINVQTHTIYKSNRRNFFTCNYQLGINDHSNEFLNLCISEDFYNKFKDQQEIPTQLIVVESPLGSLITHIKVFSHG</sequence>
<keyword evidence="1" id="KW-0812">Transmembrane</keyword>
<proteinExistence type="predicted"/>
<evidence type="ECO:0000256" key="1">
    <source>
        <dbReference type="SAM" id="Phobius"/>
    </source>
</evidence>
<dbReference type="HOGENOM" id="CLU_1444775_0_0_6"/>
<dbReference type="RefSeq" id="WP_005034104.1">
    <property type="nucleotide sequence ID" value="NZ_KB849756.1"/>
</dbReference>
<keyword evidence="1" id="KW-0472">Membrane</keyword>